<dbReference type="GO" id="GO:0008745">
    <property type="term" value="F:N-acetylmuramoyl-L-alanine amidase activity"/>
    <property type="evidence" value="ECO:0007669"/>
    <property type="project" value="UniProtKB-EC"/>
</dbReference>
<dbReference type="InterPro" id="IPR002508">
    <property type="entry name" value="MurNAc-LAA_cat"/>
</dbReference>
<sequence length="248" mass="27553">MNKTISSESTDTEVSIKQEPLADGELLKKTDNVKKPLICIEAGHQEKANLELEPTAPGSKIMKEKVRGGTQGVQTKKAEYQLNLEVAMMLENALAEDFDVVMVRRTNDVDISNSERAMICNDAEADLMIRLHADGNENSQVKGMTFIYPSPENEYTKPVAEKSKDILEVVAQDIISETGAKSRGIIPRGDLTGFNWLKVPSILIEMGFMTNKEEDVLLSNAEYQRRIVAGIKKGLINYDFINNMNSGQ</sequence>
<dbReference type="GO" id="GO:0030288">
    <property type="term" value="C:outer membrane-bounded periplasmic space"/>
    <property type="evidence" value="ECO:0007669"/>
    <property type="project" value="TreeGrafter"/>
</dbReference>
<dbReference type="GO" id="GO:0009253">
    <property type="term" value="P:peptidoglycan catabolic process"/>
    <property type="evidence" value="ECO:0007669"/>
    <property type="project" value="InterPro"/>
</dbReference>
<comment type="caution">
    <text evidence="3">The sequence shown here is derived from an EMBL/GenBank/DDBJ whole genome shotgun (WGS) entry which is preliminary data.</text>
</comment>
<name>A0AAP5H5C4_PAEAM</name>
<feature type="domain" description="MurNAc-LAA" evidence="2">
    <location>
        <begin position="117"/>
        <end position="236"/>
    </location>
</feature>
<proteinExistence type="predicted"/>
<keyword evidence="1 3" id="KW-0378">Hydrolase</keyword>
<dbReference type="Proteomes" id="UP001254832">
    <property type="component" value="Unassembled WGS sequence"/>
</dbReference>
<accession>A0AAP5H5C4</accession>
<dbReference type="InterPro" id="IPR050695">
    <property type="entry name" value="N-acetylmuramoyl_amidase_3"/>
</dbReference>
<dbReference type="AlphaFoldDB" id="A0AAP5H5C4"/>
<evidence type="ECO:0000259" key="2">
    <source>
        <dbReference type="SMART" id="SM00646"/>
    </source>
</evidence>
<dbReference type="EMBL" id="JAVDTR010000015">
    <property type="protein sequence ID" value="MDR6726162.1"/>
    <property type="molecule type" value="Genomic_DNA"/>
</dbReference>
<dbReference type="CDD" id="cd02696">
    <property type="entry name" value="MurNAc-LAA"/>
    <property type="match status" value="1"/>
</dbReference>
<organism evidence="3 4">
    <name type="scientific">Paenibacillus amylolyticus</name>
    <dbReference type="NCBI Taxonomy" id="1451"/>
    <lineage>
        <taxon>Bacteria</taxon>
        <taxon>Bacillati</taxon>
        <taxon>Bacillota</taxon>
        <taxon>Bacilli</taxon>
        <taxon>Bacillales</taxon>
        <taxon>Paenibacillaceae</taxon>
        <taxon>Paenibacillus</taxon>
    </lineage>
</organism>
<protein>
    <submittedName>
        <fullName evidence="3">N-acetylmuramoyl-L-alanine amidase</fullName>
        <ecNumber evidence="3">3.5.1.28</ecNumber>
    </submittedName>
</protein>
<dbReference type="PANTHER" id="PTHR30404">
    <property type="entry name" value="N-ACETYLMURAMOYL-L-ALANINE AMIDASE"/>
    <property type="match status" value="1"/>
</dbReference>
<reference evidence="3" key="1">
    <citation type="submission" date="2023-07" db="EMBL/GenBank/DDBJ databases">
        <title>Sorghum-associated microbial communities from plants grown in Nebraska, USA.</title>
        <authorList>
            <person name="Schachtman D."/>
        </authorList>
    </citation>
    <scope>NUCLEOTIDE SEQUENCE</scope>
    <source>
        <strain evidence="3">BE80</strain>
    </source>
</reference>
<gene>
    <name evidence="3" type="ORF">J2W91_004668</name>
</gene>
<dbReference type="PANTHER" id="PTHR30404:SF0">
    <property type="entry name" value="N-ACETYLMURAMOYL-L-ALANINE AMIDASE AMIC"/>
    <property type="match status" value="1"/>
</dbReference>
<dbReference type="SUPFAM" id="SSF53187">
    <property type="entry name" value="Zn-dependent exopeptidases"/>
    <property type="match status" value="1"/>
</dbReference>
<dbReference type="Gene3D" id="3.40.630.40">
    <property type="entry name" value="Zn-dependent exopeptidases"/>
    <property type="match status" value="1"/>
</dbReference>
<dbReference type="Pfam" id="PF01520">
    <property type="entry name" value="Amidase_3"/>
    <property type="match status" value="1"/>
</dbReference>
<evidence type="ECO:0000313" key="4">
    <source>
        <dbReference type="Proteomes" id="UP001254832"/>
    </source>
</evidence>
<dbReference type="SMART" id="SM00646">
    <property type="entry name" value="Ami_3"/>
    <property type="match status" value="1"/>
</dbReference>
<dbReference type="EC" id="3.5.1.28" evidence="3"/>
<evidence type="ECO:0000313" key="3">
    <source>
        <dbReference type="EMBL" id="MDR6726162.1"/>
    </source>
</evidence>
<evidence type="ECO:0000256" key="1">
    <source>
        <dbReference type="ARBA" id="ARBA00022801"/>
    </source>
</evidence>